<keyword evidence="2" id="KW-0479">Metal-binding</keyword>
<evidence type="ECO:0000256" key="3">
    <source>
        <dbReference type="ARBA" id="ARBA00023004"/>
    </source>
</evidence>
<accession>A0A915E5T2</accession>
<name>A0A915E5T2_9BILA</name>
<keyword evidence="3" id="KW-0408">Iron</keyword>
<dbReference type="Pfam" id="PF05721">
    <property type="entry name" value="PhyH"/>
    <property type="match status" value="1"/>
</dbReference>
<dbReference type="GO" id="GO:0046872">
    <property type="term" value="F:metal ion binding"/>
    <property type="evidence" value="ECO:0007669"/>
    <property type="project" value="UniProtKB-KW"/>
</dbReference>
<evidence type="ECO:0000313" key="5">
    <source>
        <dbReference type="Proteomes" id="UP000887574"/>
    </source>
</evidence>
<proteinExistence type="inferred from homology"/>
<dbReference type="Gene3D" id="2.60.120.620">
    <property type="entry name" value="q2cbj1_9rhob like domain"/>
    <property type="match status" value="1"/>
</dbReference>
<dbReference type="AlphaFoldDB" id="A0A915E5T2"/>
<evidence type="ECO:0000313" key="6">
    <source>
        <dbReference type="WBParaSite" id="jg26497"/>
    </source>
</evidence>
<dbReference type="InterPro" id="IPR008775">
    <property type="entry name" value="Phytyl_CoA_dOase-like"/>
</dbReference>
<evidence type="ECO:0000256" key="1">
    <source>
        <dbReference type="ARBA" id="ARBA00001962"/>
    </source>
</evidence>
<dbReference type="SUPFAM" id="SSF51197">
    <property type="entry name" value="Clavaminate synthase-like"/>
    <property type="match status" value="1"/>
</dbReference>
<reference evidence="6" key="1">
    <citation type="submission" date="2022-11" db="UniProtKB">
        <authorList>
            <consortium name="WormBaseParasite"/>
        </authorList>
    </citation>
    <scope>IDENTIFICATION</scope>
</reference>
<evidence type="ECO:0000256" key="4">
    <source>
        <dbReference type="ARBA" id="ARBA00038356"/>
    </source>
</evidence>
<keyword evidence="5" id="KW-1185">Reference proteome</keyword>
<dbReference type="WBParaSite" id="jg26497">
    <property type="protein sequence ID" value="jg26497"/>
    <property type="gene ID" value="jg26497"/>
</dbReference>
<evidence type="ECO:0000256" key="2">
    <source>
        <dbReference type="ARBA" id="ARBA00022723"/>
    </source>
</evidence>
<protein>
    <submittedName>
        <fullName evidence="6">Phytanoyl-CoA dioxygenase</fullName>
    </submittedName>
</protein>
<dbReference type="PANTHER" id="PTHR20883">
    <property type="entry name" value="PHYTANOYL-COA DIOXYGENASE DOMAIN CONTAINING 1"/>
    <property type="match status" value="1"/>
</dbReference>
<dbReference type="PANTHER" id="PTHR20883:SF15">
    <property type="entry name" value="PHYTANOYL-COA DIOXYGENASE DOMAIN-CONTAINING PROTEIN 1"/>
    <property type="match status" value="1"/>
</dbReference>
<dbReference type="Proteomes" id="UP000887574">
    <property type="component" value="Unplaced"/>
</dbReference>
<sequence length="298" mass="33921">MALSTSTIASVDYGSPNFSANLSKLFNEKGYVVVNNVFDEHALTQMQSEMAKIVEQMDPDQHPKSVFSTLDEEKHTSDKYFLESVDKIRFFYEEGAFDKENGKLVVPKQRALNKVGHALHWLNPVFKQHSFSEKIQCIIKQIGYKLPKIVQSMYIFKQPCIGGAVTDHVDSTFLQVEPAEHLVGIWIALDDSTLTNGCLWFIPGSHKENQANHYRFVRTSPKCLNSEETTSKGHLVKFVGTRPTYDQARFVPVEVKKGSLVLIDGKVVHKIEAEDTKWSELNWLQESDEYKFPGLFTN</sequence>
<organism evidence="5 6">
    <name type="scientific">Ditylenchus dipsaci</name>
    <dbReference type="NCBI Taxonomy" id="166011"/>
    <lineage>
        <taxon>Eukaryota</taxon>
        <taxon>Metazoa</taxon>
        <taxon>Ecdysozoa</taxon>
        <taxon>Nematoda</taxon>
        <taxon>Chromadorea</taxon>
        <taxon>Rhabditida</taxon>
        <taxon>Tylenchina</taxon>
        <taxon>Tylenchomorpha</taxon>
        <taxon>Sphaerularioidea</taxon>
        <taxon>Anguinidae</taxon>
        <taxon>Anguininae</taxon>
        <taxon>Ditylenchus</taxon>
    </lineage>
</organism>
<comment type="cofactor">
    <cofactor evidence="1">
        <name>Fe cation</name>
        <dbReference type="ChEBI" id="CHEBI:24875"/>
    </cofactor>
</comment>
<comment type="similarity">
    <text evidence="4">Belongs to the PhyH family. PHYHD1 subfamily.</text>
</comment>